<organism evidence="3 4">
    <name type="scientific">Vanilla planifolia</name>
    <name type="common">Vanilla</name>
    <dbReference type="NCBI Taxonomy" id="51239"/>
    <lineage>
        <taxon>Eukaryota</taxon>
        <taxon>Viridiplantae</taxon>
        <taxon>Streptophyta</taxon>
        <taxon>Embryophyta</taxon>
        <taxon>Tracheophyta</taxon>
        <taxon>Spermatophyta</taxon>
        <taxon>Magnoliopsida</taxon>
        <taxon>Liliopsida</taxon>
        <taxon>Asparagales</taxon>
        <taxon>Orchidaceae</taxon>
        <taxon>Vanilloideae</taxon>
        <taxon>Vanilleae</taxon>
        <taxon>Vanilla</taxon>
    </lineage>
</organism>
<accession>A0A835UN97</accession>
<evidence type="ECO:0000256" key="1">
    <source>
        <dbReference type="SAM" id="MobiDB-lite"/>
    </source>
</evidence>
<feature type="region of interest" description="Disordered" evidence="1">
    <location>
        <begin position="1"/>
        <end position="79"/>
    </location>
</feature>
<name>A0A835UN97_VANPL</name>
<feature type="domain" description="DUF1421" evidence="2">
    <location>
        <begin position="451"/>
        <end position="494"/>
    </location>
</feature>
<reference evidence="3 4" key="1">
    <citation type="journal article" date="2020" name="Nat. Food">
        <title>A phased Vanilla planifolia genome enables genetic improvement of flavour and production.</title>
        <authorList>
            <person name="Hasing T."/>
            <person name="Tang H."/>
            <person name="Brym M."/>
            <person name="Khazi F."/>
            <person name="Huang T."/>
            <person name="Chambers A.H."/>
        </authorList>
    </citation>
    <scope>NUCLEOTIDE SEQUENCE [LARGE SCALE GENOMIC DNA]</scope>
    <source>
        <tissue evidence="3">Leaf</tissue>
    </source>
</reference>
<protein>
    <recommendedName>
        <fullName evidence="2">DUF1421 domain-containing protein</fullName>
    </recommendedName>
</protein>
<dbReference type="AlphaFoldDB" id="A0A835UN97"/>
<evidence type="ECO:0000313" key="3">
    <source>
        <dbReference type="EMBL" id="KAG0465671.1"/>
    </source>
</evidence>
<dbReference type="Pfam" id="PF07223">
    <property type="entry name" value="DUF1421"/>
    <property type="match status" value="1"/>
</dbReference>
<feature type="compositionally biased region" description="Pro residues" evidence="1">
    <location>
        <begin position="334"/>
        <end position="355"/>
    </location>
</feature>
<evidence type="ECO:0000259" key="2">
    <source>
        <dbReference type="Pfam" id="PF07223"/>
    </source>
</evidence>
<dbReference type="OrthoDB" id="515416at2759"/>
<comment type="caution">
    <text evidence="3">The sequence shown here is derived from an EMBL/GenBank/DDBJ whole genome shotgun (WGS) entry which is preliminary data.</text>
</comment>
<dbReference type="Proteomes" id="UP000639772">
    <property type="component" value="Chromosome 10"/>
</dbReference>
<feature type="compositionally biased region" description="Pro residues" evidence="1">
    <location>
        <begin position="300"/>
        <end position="310"/>
    </location>
</feature>
<dbReference type="EMBL" id="JADCNM010000010">
    <property type="protein sequence ID" value="KAG0465671.1"/>
    <property type="molecule type" value="Genomic_DNA"/>
</dbReference>
<feature type="region of interest" description="Disordered" evidence="1">
    <location>
        <begin position="185"/>
        <end position="384"/>
    </location>
</feature>
<dbReference type="PANTHER" id="PTHR31805">
    <property type="entry name" value="RECEPTOR-LIKE KINASE, PUTATIVE (DUF1421)-RELATED"/>
    <property type="match status" value="1"/>
</dbReference>
<gene>
    <name evidence="3" type="ORF">HPP92_019835</name>
</gene>
<evidence type="ECO:0000313" key="4">
    <source>
        <dbReference type="Proteomes" id="UP000639772"/>
    </source>
</evidence>
<feature type="compositionally biased region" description="Pro residues" evidence="1">
    <location>
        <begin position="202"/>
        <end position="226"/>
    </location>
</feature>
<sequence>MDKQIMGLSGSPTVGIGSGGGGGEFFDLMNPQEERRDNGGVLKKEEILPSYDFQPIRPSSSLPASSGDDAARHSRFSSGPLFGETGLGPDFKRTHHHGASMDDVENTVKKHADILYMLWKLESRTCILENSVDDLKASIGNLHGSSDGKLRHLENILREVQAGVQVLRDKQEIAEAHLELAKLQVSAKADHHQPEMSSHAQPEPPPQPQQPPQTLPPQHLQPPPPVAAVAPSLPALNAQPQQQNQPPVPFSSQLSMQTQLPSVPSVPREQSYQLHQQYSTPSVQPNEPPNYQPQQYQMPPSQPQPPPQHYPPATQIPNYNQPIQPEDSKSYIPPSQPYPSNLRPPPPPSQAPNGPPITQYYGANPPSLDLLLASRPSSGPNYGGPAISDSYQYGSTSLSAYNMKPPPFSAPQTSVGSVGGGGGYQRLPTAKLLPQSSSSGGGGSAGNRVPIDDVVEKVSTMGFSREQVRATVRKLTENGQSVDLNVVLDKLMNDADVQQPAKGWFGR</sequence>
<feature type="compositionally biased region" description="Low complexity" evidence="1">
    <location>
        <begin position="227"/>
        <end position="253"/>
    </location>
</feature>
<feature type="compositionally biased region" description="Polar residues" evidence="1">
    <location>
        <begin position="254"/>
        <end position="283"/>
    </location>
</feature>
<dbReference type="InterPro" id="IPR010820">
    <property type="entry name" value="DUF1421"/>
</dbReference>
<feature type="compositionally biased region" description="Basic and acidic residues" evidence="1">
    <location>
        <begin position="32"/>
        <end position="47"/>
    </location>
</feature>
<dbReference type="PANTHER" id="PTHR31805:SF14">
    <property type="entry name" value="RECEPTOR-LIKE KINASE, PUTATIVE (DUF1421)-RELATED"/>
    <property type="match status" value="1"/>
</dbReference>
<proteinExistence type="predicted"/>